<name>R0K2N0_EXST2</name>
<dbReference type="RefSeq" id="XP_008029356.1">
    <property type="nucleotide sequence ID" value="XM_008031165.1"/>
</dbReference>
<evidence type="ECO:0000313" key="9">
    <source>
        <dbReference type="EMBL" id="EOA82622.1"/>
    </source>
</evidence>
<feature type="repeat" description="WD" evidence="6">
    <location>
        <begin position="1056"/>
        <end position="1097"/>
    </location>
</feature>
<dbReference type="GO" id="GO:1990234">
    <property type="term" value="C:transferase complex"/>
    <property type="evidence" value="ECO:0007669"/>
    <property type="project" value="UniProtKB-ARBA"/>
</dbReference>
<feature type="repeat" description="WD" evidence="6">
    <location>
        <begin position="846"/>
        <end position="887"/>
    </location>
</feature>
<dbReference type="Pfam" id="PF06985">
    <property type="entry name" value="HET"/>
    <property type="match status" value="1"/>
</dbReference>
<feature type="region of interest" description="Disordered" evidence="7">
    <location>
        <begin position="1251"/>
        <end position="1278"/>
    </location>
</feature>
<dbReference type="PROSITE" id="PS50082">
    <property type="entry name" value="WD_REPEATS_2"/>
    <property type="match status" value="12"/>
</dbReference>
<dbReference type="OrthoDB" id="538223at2759"/>
<dbReference type="EMBL" id="KB908844">
    <property type="protein sequence ID" value="EOA82622.1"/>
    <property type="molecule type" value="Genomic_DNA"/>
</dbReference>
<dbReference type="InterPro" id="IPR019775">
    <property type="entry name" value="WD40_repeat_CS"/>
</dbReference>
<feature type="repeat" description="WD" evidence="6">
    <location>
        <begin position="736"/>
        <end position="777"/>
    </location>
</feature>
<dbReference type="eggNOG" id="KOG0272">
    <property type="taxonomic scope" value="Eukaryota"/>
</dbReference>
<dbReference type="CDD" id="cd00200">
    <property type="entry name" value="WD40"/>
    <property type="match status" value="1"/>
</dbReference>
<feature type="repeat" description="WD" evidence="6">
    <location>
        <begin position="1098"/>
        <end position="1139"/>
    </location>
</feature>
<reference evidence="9 10" key="2">
    <citation type="journal article" date="2013" name="PLoS Genet.">
        <title>Comparative genome structure, secondary metabolite, and effector coding capacity across Cochliobolus pathogens.</title>
        <authorList>
            <person name="Condon B.J."/>
            <person name="Leng Y."/>
            <person name="Wu D."/>
            <person name="Bushley K.E."/>
            <person name="Ohm R.A."/>
            <person name="Otillar R."/>
            <person name="Martin J."/>
            <person name="Schackwitz W."/>
            <person name="Grimwood J."/>
            <person name="MohdZainudin N."/>
            <person name="Xue C."/>
            <person name="Wang R."/>
            <person name="Manning V.A."/>
            <person name="Dhillon B."/>
            <person name="Tu Z.J."/>
            <person name="Steffenson B.J."/>
            <person name="Salamov A."/>
            <person name="Sun H."/>
            <person name="Lowry S."/>
            <person name="LaButti K."/>
            <person name="Han J."/>
            <person name="Copeland A."/>
            <person name="Lindquist E."/>
            <person name="Barry K."/>
            <person name="Schmutz J."/>
            <person name="Baker S.E."/>
            <person name="Ciuffetti L.M."/>
            <person name="Grigoriev I.V."/>
            <person name="Zhong S."/>
            <person name="Turgeon B.G."/>
        </authorList>
    </citation>
    <scope>NUCLEOTIDE SEQUENCE [LARGE SCALE GENOMIC DNA]</scope>
    <source>
        <strain evidence="10">28A</strain>
    </source>
</reference>
<keyword evidence="1 6" id="KW-0853">WD repeat</keyword>
<evidence type="ECO:0000313" key="10">
    <source>
        <dbReference type="Proteomes" id="UP000016935"/>
    </source>
</evidence>
<proteinExistence type="inferred from homology"/>
<feature type="repeat" description="WD" evidence="6">
    <location>
        <begin position="1014"/>
        <end position="1055"/>
    </location>
</feature>
<dbReference type="eggNOG" id="KOG0274">
    <property type="taxonomic scope" value="Eukaryota"/>
</dbReference>
<dbReference type="InterPro" id="IPR001680">
    <property type="entry name" value="WD40_rpt"/>
</dbReference>
<dbReference type="InterPro" id="IPR036322">
    <property type="entry name" value="WD40_repeat_dom_sf"/>
</dbReference>
<dbReference type="PRINTS" id="PR00320">
    <property type="entry name" value="GPROTEINBRPT"/>
</dbReference>
<dbReference type="Pfam" id="PF00400">
    <property type="entry name" value="WD40"/>
    <property type="match status" value="11"/>
</dbReference>
<keyword evidence="10" id="KW-1185">Reference proteome</keyword>
<evidence type="ECO:0000256" key="7">
    <source>
        <dbReference type="SAM" id="MobiDB-lite"/>
    </source>
</evidence>
<reference evidence="9 10" key="1">
    <citation type="journal article" date="2012" name="PLoS Pathog.">
        <title>Diverse lifestyles and strategies of plant pathogenesis encoded in the genomes of eighteen Dothideomycetes fungi.</title>
        <authorList>
            <person name="Ohm R.A."/>
            <person name="Feau N."/>
            <person name="Henrissat B."/>
            <person name="Schoch C.L."/>
            <person name="Horwitz B.A."/>
            <person name="Barry K.W."/>
            <person name="Condon B.J."/>
            <person name="Copeland A.C."/>
            <person name="Dhillon B."/>
            <person name="Glaser F."/>
            <person name="Hesse C.N."/>
            <person name="Kosti I."/>
            <person name="LaButti K."/>
            <person name="Lindquist E.A."/>
            <person name="Lucas S."/>
            <person name="Salamov A.A."/>
            <person name="Bradshaw R.E."/>
            <person name="Ciuffetti L."/>
            <person name="Hamelin R.C."/>
            <person name="Kema G.H.J."/>
            <person name="Lawrence C."/>
            <person name="Scott J.A."/>
            <person name="Spatafora J.W."/>
            <person name="Turgeon B.G."/>
            <person name="de Wit P.J.G.M."/>
            <person name="Zhong S."/>
            <person name="Goodwin S.B."/>
            <person name="Grigoriev I.V."/>
        </authorList>
    </citation>
    <scope>NUCLEOTIDE SEQUENCE [LARGE SCALE GENOMIC DNA]</scope>
    <source>
        <strain evidence="10">28A</strain>
    </source>
</reference>
<dbReference type="PROSITE" id="PS00678">
    <property type="entry name" value="WD_REPEATS_1"/>
    <property type="match status" value="11"/>
</dbReference>
<dbReference type="Gene3D" id="2.130.10.10">
    <property type="entry name" value="YVTN repeat-like/Quinoprotein amine dehydrogenase"/>
    <property type="match status" value="6"/>
</dbReference>
<evidence type="ECO:0000256" key="2">
    <source>
        <dbReference type="ARBA" id="ARBA00022737"/>
    </source>
</evidence>
<accession>R0K2N0</accession>
<feature type="repeat" description="WD" evidence="6">
    <location>
        <begin position="972"/>
        <end position="1013"/>
    </location>
</feature>
<dbReference type="InterPro" id="IPR056884">
    <property type="entry name" value="NPHP3-like_N"/>
</dbReference>
<evidence type="ECO:0000259" key="8">
    <source>
        <dbReference type="PROSITE" id="PS50837"/>
    </source>
</evidence>
<dbReference type="PANTHER" id="PTHR22847:SF637">
    <property type="entry name" value="WD REPEAT DOMAIN 5B"/>
    <property type="match status" value="1"/>
</dbReference>
<evidence type="ECO:0000256" key="6">
    <source>
        <dbReference type="PROSITE-ProRule" id="PRU00221"/>
    </source>
</evidence>
<dbReference type="PROSITE" id="PS50837">
    <property type="entry name" value="NACHT"/>
    <property type="match status" value="1"/>
</dbReference>
<dbReference type="SMART" id="SM00320">
    <property type="entry name" value="WD40"/>
    <property type="match status" value="12"/>
</dbReference>
<organism evidence="9 10">
    <name type="scientific">Exserohilum turcicum (strain 28A)</name>
    <name type="common">Northern leaf blight fungus</name>
    <name type="synonym">Setosphaeria turcica</name>
    <dbReference type="NCBI Taxonomy" id="671987"/>
    <lineage>
        <taxon>Eukaryota</taxon>
        <taxon>Fungi</taxon>
        <taxon>Dikarya</taxon>
        <taxon>Ascomycota</taxon>
        <taxon>Pezizomycotina</taxon>
        <taxon>Dothideomycetes</taxon>
        <taxon>Pleosporomycetidae</taxon>
        <taxon>Pleosporales</taxon>
        <taxon>Pleosporineae</taxon>
        <taxon>Pleosporaceae</taxon>
        <taxon>Exserohilum</taxon>
    </lineage>
</organism>
<gene>
    <name evidence="9" type="ORF">SETTUDRAFT_22603</name>
</gene>
<dbReference type="GO" id="GO:0005634">
    <property type="term" value="C:nucleus"/>
    <property type="evidence" value="ECO:0007669"/>
    <property type="project" value="TreeGrafter"/>
</dbReference>
<dbReference type="GeneID" id="19402576"/>
<dbReference type="FunFam" id="3.40.50.300:FF:001638">
    <property type="entry name" value="NACHT and WD40 domain protein"/>
    <property type="match status" value="1"/>
</dbReference>
<feature type="repeat" description="WD" evidence="6">
    <location>
        <begin position="1140"/>
        <end position="1181"/>
    </location>
</feature>
<feature type="repeat" description="WD" evidence="6">
    <location>
        <begin position="888"/>
        <end position="929"/>
    </location>
</feature>
<dbReference type="SMR" id="R0K2N0"/>
<dbReference type="InterPro" id="IPR015943">
    <property type="entry name" value="WD40/YVTN_repeat-like_dom_sf"/>
</dbReference>
<feature type="repeat" description="WD" evidence="6">
    <location>
        <begin position="778"/>
        <end position="819"/>
    </location>
</feature>
<keyword evidence="2" id="KW-0677">Repeat</keyword>
<dbReference type="InterPro" id="IPR027417">
    <property type="entry name" value="P-loop_NTPase"/>
</dbReference>
<feature type="repeat" description="WD" evidence="6">
    <location>
        <begin position="825"/>
        <end position="845"/>
    </location>
</feature>
<dbReference type="Gene3D" id="3.40.50.300">
    <property type="entry name" value="P-loop containing nucleotide triphosphate hydrolases"/>
    <property type="match status" value="1"/>
</dbReference>
<protein>
    <recommendedName>
        <fullName evidence="4">Mitochondrial division protein 1</fullName>
    </recommendedName>
</protein>
<evidence type="ECO:0000256" key="1">
    <source>
        <dbReference type="ARBA" id="ARBA00022574"/>
    </source>
</evidence>
<dbReference type="SUPFAM" id="SSF50978">
    <property type="entry name" value="WD40 repeat-like"/>
    <property type="match status" value="2"/>
</dbReference>
<dbReference type="InterPro" id="IPR010730">
    <property type="entry name" value="HET"/>
</dbReference>
<dbReference type="STRING" id="671987.R0K2N0"/>
<feature type="repeat" description="WD" evidence="6">
    <location>
        <begin position="930"/>
        <end position="971"/>
    </location>
</feature>
<dbReference type="PROSITE" id="PS50294">
    <property type="entry name" value="WD_REPEATS_REGION"/>
    <property type="match status" value="11"/>
</dbReference>
<dbReference type="PANTHER" id="PTHR22847">
    <property type="entry name" value="WD40 REPEAT PROTEIN"/>
    <property type="match status" value="1"/>
</dbReference>
<dbReference type="InterPro" id="IPR007111">
    <property type="entry name" value="NACHT_NTPase"/>
</dbReference>
<evidence type="ECO:0000256" key="3">
    <source>
        <dbReference type="ARBA" id="ARBA00038415"/>
    </source>
</evidence>
<sequence length="1290" mass="144696">MRLLQYSESGELSIHSFDDGDIPPYAILSHTWGADGDEVTFADLQTGGGKTKPGYKKIIFCGEQARRDSLQYFWIDTCCIDKANKAELAFSIRSMFRWYRDAARCYVYLSDVSDQPLPVTSGDHDSRWLLWIWMLSIFYSMSRWYGSTIQRYFYSRNVPCTSVGSDPVRNEQKAELALKNSRWFTRGWTLQELLAPSIVEFFSREGTKLGDKLLLAEEVREVTGIPSRALQGEPLSYFSVHERVTWIEHRTTTILADRAYSLMGILGVSLSPIDGENLAEAMKRVLDEVDKQNKCLQDLCPSNPRDDKKRIEETKGGLLAGAYRWVLDNNTFRQWQQDPDSRLLWVKGDPGKGKTMLLCGIIDELQNLTLKPTLFSYFFFQATDTRINSATAVLRGLLYMLVHRQPSLASHVRRKHDYAGQSLFEDANAWVALTEIFADVLQDASLGTTYLIVDALDECATDLPKLLSFIAKQPSASSRVKWIVSSRNWPDIEEELERTEHKMRLSLELNAESVAAAVDVFIQQKVCRLAQEKRYTLEVQDAVLQHLISNANDTFLWVALVCQDLKVTPKWNALKRLAQFPPGLDALYKRMLQQISESDSADICLRVLAVTAVLYRPVTVAELVVLTEQLADFVNDLESVREIIGLCRSFLTLRDDAVYFGLGDTDILNEIVYDARRFIMYHKEAIENYPLQAYASALLFSPADTITRKLFQHEEPRGVAIKPAISNGWSACLQTLEGHSDRVRSVAFSHDSTWLVSASDDRTVKIWDVSSGMCLHTIEGHSDVVEWVTFSHDSSRLASASWDRTIKIWDASSGTCLHTLKGHTSASLDKTIKIWDASNRTCLHTLEGHNDNISSVAFSNNSIWLASASHDRTIKIWDVSRDTCLHTLEGHRDNIRSVAFSHDSTWLVSASDDRTVKIWDVSSGMCLHTIEGHSDVVEWVTFSHDSSRLASVSWDRTVKIWDVSGGMCLHAIEGHRSDVTSVAFSHESSWLASASWDRTVKIWDASSGTCLHTLEGHSGEVKSAAFSHDSAWLASVSLDKTIKIWDVSSGTCLHTLKGHSSSISLVAFSHDSIWLASASWDRTVKIWDASSGTCLHTLEGHSREVRSAAFSHDSTWIASAAIDKTIKIWDASSGTCLHTLKGHSGSINSVAFSHDSNRLASASDDRTIKIWDASSGTCLHTLEGHSEEVRSVAFSHNSSWLASASWDRTVKIWDVNSEACIHTLDVDRALFNLSFDSTKIATYIKSIELPPPAQNSGTESFLEDDETIDNNNSSEEINEDPLGYYMGRKI</sequence>
<evidence type="ECO:0000256" key="5">
    <source>
        <dbReference type="ARBA" id="ARBA00043913"/>
    </source>
</evidence>
<evidence type="ECO:0000256" key="4">
    <source>
        <dbReference type="ARBA" id="ARBA00039789"/>
    </source>
</evidence>
<dbReference type="HOGENOM" id="CLU_000288_6_16_1"/>
<dbReference type="InterPro" id="IPR020472">
    <property type="entry name" value="WD40_PAC1"/>
</dbReference>
<dbReference type="Pfam" id="PF24883">
    <property type="entry name" value="NPHP3_N"/>
    <property type="match status" value="1"/>
</dbReference>
<comment type="similarity">
    <text evidence="3">Belongs to the WD repeat MDV1/CAF4 family.</text>
</comment>
<dbReference type="Proteomes" id="UP000016935">
    <property type="component" value="Unassembled WGS sequence"/>
</dbReference>
<comment type="function">
    <text evidence="5">Involved in mitochondrial fission. Acts as an adapter protein required to form mitochondrial fission complexes. Formation of these complexes is required to promote constriction and fission of the mitochondrial compartment at a late step in mitochondrial division.</text>
</comment>
<feature type="repeat" description="WD" evidence="6">
    <location>
        <begin position="1182"/>
        <end position="1223"/>
    </location>
</feature>
<feature type="domain" description="NACHT" evidence="8">
    <location>
        <begin position="342"/>
        <end position="563"/>
    </location>
</feature>